<organism evidence="4 5">
    <name type="scientific">Dyadobacter luteus</name>
    <dbReference type="NCBI Taxonomy" id="2259619"/>
    <lineage>
        <taxon>Bacteria</taxon>
        <taxon>Pseudomonadati</taxon>
        <taxon>Bacteroidota</taxon>
        <taxon>Cytophagia</taxon>
        <taxon>Cytophagales</taxon>
        <taxon>Spirosomataceae</taxon>
        <taxon>Dyadobacter</taxon>
    </lineage>
</organism>
<evidence type="ECO:0000313" key="4">
    <source>
        <dbReference type="EMBL" id="REA62007.1"/>
    </source>
</evidence>
<keyword evidence="1 4" id="KW-0378">Hydrolase</keyword>
<proteinExistence type="predicted"/>
<accession>A0A3D8YC43</accession>
<dbReference type="Pfam" id="PF12146">
    <property type="entry name" value="Hydrolase_4"/>
    <property type="match status" value="1"/>
</dbReference>
<reference evidence="4 5" key="1">
    <citation type="submission" date="2018-07" db="EMBL/GenBank/DDBJ databases">
        <title>Dyadobacter roseus sp. nov., isolated from rose rhizosphere soil.</title>
        <authorList>
            <person name="Chen L."/>
        </authorList>
    </citation>
    <scope>NUCLEOTIDE SEQUENCE [LARGE SCALE GENOMIC DNA]</scope>
    <source>
        <strain evidence="4 5">RS19</strain>
    </source>
</reference>
<evidence type="ECO:0000256" key="2">
    <source>
        <dbReference type="SAM" id="SignalP"/>
    </source>
</evidence>
<keyword evidence="5" id="KW-1185">Reference proteome</keyword>
<dbReference type="InterPro" id="IPR053145">
    <property type="entry name" value="AB_hydrolase_Est10"/>
</dbReference>
<dbReference type="RefSeq" id="WP_115830642.1">
    <property type="nucleotide sequence ID" value="NZ_QNUL01000006.1"/>
</dbReference>
<dbReference type="PANTHER" id="PTHR43265">
    <property type="entry name" value="ESTERASE ESTD"/>
    <property type="match status" value="1"/>
</dbReference>
<dbReference type="Proteomes" id="UP000256373">
    <property type="component" value="Unassembled WGS sequence"/>
</dbReference>
<name>A0A3D8YC43_9BACT</name>
<feature type="domain" description="Serine aminopeptidase S33" evidence="3">
    <location>
        <begin position="189"/>
        <end position="415"/>
    </location>
</feature>
<protein>
    <submittedName>
        <fullName evidence="4">Alpha/beta hydrolase</fullName>
    </submittedName>
</protein>
<gene>
    <name evidence="4" type="ORF">DSL64_10100</name>
</gene>
<dbReference type="OrthoDB" id="9809549at2"/>
<dbReference type="GO" id="GO:0052689">
    <property type="term" value="F:carboxylic ester hydrolase activity"/>
    <property type="evidence" value="ECO:0007669"/>
    <property type="project" value="TreeGrafter"/>
</dbReference>
<dbReference type="EMBL" id="QNUL01000006">
    <property type="protein sequence ID" value="REA62007.1"/>
    <property type="molecule type" value="Genomic_DNA"/>
</dbReference>
<dbReference type="InterPro" id="IPR022742">
    <property type="entry name" value="Hydrolase_4"/>
</dbReference>
<dbReference type="AlphaFoldDB" id="A0A3D8YC43"/>
<dbReference type="GO" id="GO:0004252">
    <property type="term" value="F:serine-type endopeptidase activity"/>
    <property type="evidence" value="ECO:0007669"/>
    <property type="project" value="InterPro"/>
</dbReference>
<dbReference type="PROSITE" id="PS00708">
    <property type="entry name" value="PRO_ENDOPEP_SER"/>
    <property type="match status" value="1"/>
</dbReference>
<comment type="caution">
    <text evidence="4">The sequence shown here is derived from an EMBL/GenBank/DDBJ whole genome shotgun (WGS) entry which is preliminary data.</text>
</comment>
<feature type="signal peptide" evidence="2">
    <location>
        <begin position="1"/>
        <end position="20"/>
    </location>
</feature>
<dbReference type="SUPFAM" id="SSF53474">
    <property type="entry name" value="alpha/beta-Hydrolases"/>
    <property type="match status" value="1"/>
</dbReference>
<dbReference type="Gene3D" id="3.40.50.1820">
    <property type="entry name" value="alpha/beta hydrolase"/>
    <property type="match status" value="1"/>
</dbReference>
<feature type="chain" id="PRO_5017669925" evidence="2">
    <location>
        <begin position="21"/>
        <end position="464"/>
    </location>
</feature>
<evidence type="ECO:0000313" key="5">
    <source>
        <dbReference type="Proteomes" id="UP000256373"/>
    </source>
</evidence>
<evidence type="ECO:0000256" key="1">
    <source>
        <dbReference type="ARBA" id="ARBA00022801"/>
    </source>
</evidence>
<keyword evidence="2" id="KW-0732">Signal</keyword>
<evidence type="ECO:0000259" key="3">
    <source>
        <dbReference type="Pfam" id="PF12146"/>
    </source>
</evidence>
<dbReference type="GO" id="GO:0006508">
    <property type="term" value="P:proteolysis"/>
    <property type="evidence" value="ECO:0007669"/>
    <property type="project" value="InterPro"/>
</dbReference>
<dbReference type="PANTHER" id="PTHR43265:SF1">
    <property type="entry name" value="ESTERASE ESTD"/>
    <property type="match status" value="1"/>
</dbReference>
<sequence>MIRKLFSLCLFLFAFLSLKAQNLTGSWAGNLKVPNGQINIIFNISKEANSYEVSMDIPVQNVKGMKANSAVLEGNKMTVNFEMIKSVYVGELKSDSTITGEWQQSGFKFPLDFAKQIMANAGPVRPQTPKAPFPYTEKKVRFENTKAEVTLGGTLTIPEGNGTFPAVVLVSGSGQQNRDSELFGHKPFAVIADYLSRNGIIVLRYDDRGVGTSTGDFAKATTHDFAEDAAAALKYIRKHDKVSHSRVGLIGHSEGGLIGPIVASGEDRPDFLVFLAAPGMEIDELMLEQGRLINAAAGMSADMIKYQIESNAKAFALIKSGPVSDSVSKKIEDNYFELIKIQTKGVMGDEAARKQAQQITRQFTSPWFVAFMNFKPKDYLAKITGPVLALNGSKDLQVPAKQNLEGIREILGKNKKVELTARELPGLNHLFQTANTGSVSEYGEIEETFSPAALKIISDWILLR</sequence>
<dbReference type="InterPro" id="IPR002471">
    <property type="entry name" value="Pept_S9_AS"/>
</dbReference>
<dbReference type="InterPro" id="IPR029058">
    <property type="entry name" value="AB_hydrolase_fold"/>
</dbReference>